<proteinExistence type="predicted"/>
<reference evidence="2 3" key="1">
    <citation type="submission" date="2018-07" db="EMBL/GenBank/DDBJ databases">
        <title>Draft Genome Assemblies for Five Robust Yarrowia lipolytica Strains Exhibiting High Lipid Production and Pentose Sugar Utilization and Sugar Alcohol Secretion from Undetoxified Lignocellulosic Biomass Hydrolysates.</title>
        <authorList>
            <consortium name="DOE Joint Genome Institute"/>
            <person name="Walker C."/>
            <person name="Ryu S."/>
            <person name="Na H."/>
            <person name="Zane M."/>
            <person name="LaButti K."/>
            <person name="Lipzen A."/>
            <person name="Haridas S."/>
            <person name="Barry K."/>
            <person name="Grigoriev I.V."/>
            <person name="Quarterman J."/>
            <person name="Slininger P."/>
            <person name="Dien B."/>
            <person name="Trinh C.T."/>
        </authorList>
    </citation>
    <scope>NUCLEOTIDE SEQUENCE [LARGE SCALE GENOMIC DNA]</scope>
    <source>
        <strain evidence="2 3">YB392</strain>
    </source>
</reference>
<dbReference type="InterPro" id="IPR036882">
    <property type="entry name" value="Alba-like_dom_sf"/>
</dbReference>
<dbReference type="Pfam" id="PF01918">
    <property type="entry name" value="Alba"/>
    <property type="match status" value="1"/>
</dbReference>
<dbReference type="InterPro" id="IPR002775">
    <property type="entry name" value="DNA/RNA-bd_Alba-like"/>
</dbReference>
<accession>A0A371CA03</accession>
<dbReference type="EMBL" id="KZ858972">
    <property type="protein sequence ID" value="RDW26890.1"/>
    <property type="molecule type" value="Genomic_DNA"/>
</dbReference>
<gene>
    <name evidence="2" type="ORF">B0I71DRAFT_152087</name>
</gene>
<dbReference type="GO" id="GO:0003676">
    <property type="term" value="F:nucleic acid binding"/>
    <property type="evidence" value="ECO:0007669"/>
    <property type="project" value="InterPro"/>
</dbReference>
<protein>
    <recommendedName>
        <fullName evidence="1">DNA/RNA-binding protein Alba-like domain-containing protein</fullName>
    </recommendedName>
</protein>
<evidence type="ECO:0000313" key="3">
    <source>
        <dbReference type="Proteomes" id="UP000256601"/>
    </source>
</evidence>
<dbReference type="SUPFAM" id="SSF82704">
    <property type="entry name" value="AlbA-like"/>
    <property type="match status" value="1"/>
</dbReference>
<evidence type="ECO:0000259" key="1">
    <source>
        <dbReference type="Pfam" id="PF01918"/>
    </source>
</evidence>
<sequence>MTETKQITNNSSIHDTVEQSYKILLEDKQVRLSASGRGCTKIITVVQLVKQLTSKIGETEKGKTVYQYNRILTKDAEEKTMPQLDIVLSLGKIAELDTPEWTLQTEMPVHPNKTKAK</sequence>
<evidence type="ECO:0000313" key="2">
    <source>
        <dbReference type="EMBL" id="RDW26890.1"/>
    </source>
</evidence>
<dbReference type="OrthoDB" id="4088625at2759"/>
<dbReference type="Proteomes" id="UP000256601">
    <property type="component" value="Unassembled WGS sequence"/>
</dbReference>
<name>A0A371CA03_YARLL</name>
<organism evidence="2 3">
    <name type="scientific">Yarrowia lipolytica</name>
    <name type="common">Candida lipolytica</name>
    <dbReference type="NCBI Taxonomy" id="4952"/>
    <lineage>
        <taxon>Eukaryota</taxon>
        <taxon>Fungi</taxon>
        <taxon>Dikarya</taxon>
        <taxon>Ascomycota</taxon>
        <taxon>Saccharomycotina</taxon>
        <taxon>Dipodascomycetes</taxon>
        <taxon>Dipodascales</taxon>
        <taxon>Dipodascales incertae sedis</taxon>
        <taxon>Yarrowia</taxon>
    </lineage>
</organism>
<feature type="domain" description="DNA/RNA-binding protein Alba-like" evidence="1">
    <location>
        <begin position="6"/>
        <end position="71"/>
    </location>
</feature>
<dbReference type="AlphaFoldDB" id="A0A371CA03"/>